<comment type="similarity">
    <text evidence="1">Belongs to the GSP E family.</text>
</comment>
<dbReference type="SUPFAM" id="SSF52540">
    <property type="entry name" value="P-loop containing nucleoside triphosphate hydrolases"/>
    <property type="match status" value="1"/>
</dbReference>
<dbReference type="InterPro" id="IPR027417">
    <property type="entry name" value="P-loop_NTPase"/>
</dbReference>
<comment type="caution">
    <text evidence="4">The sequence shown here is derived from an EMBL/GenBank/DDBJ whole genome shotgun (WGS) entry which is preliminary data.</text>
</comment>
<reference evidence="4 5" key="1">
    <citation type="journal article" date="2020" name="Microorganisms">
        <title>Osmotic Adaptation and Compatible Solute Biosynthesis of Phototrophic Bacteria as Revealed from Genome Analyses.</title>
        <authorList>
            <person name="Imhoff J.F."/>
            <person name="Rahn T."/>
            <person name="Kunzel S."/>
            <person name="Keller A."/>
            <person name="Neulinger S.C."/>
        </authorList>
    </citation>
    <scope>NUCLEOTIDE SEQUENCE [LARGE SCALE GENOMIC DNA]</scope>
    <source>
        <strain evidence="4 5">DSM 9895</strain>
    </source>
</reference>
<dbReference type="Pfam" id="PF00437">
    <property type="entry name" value="T2SSE"/>
    <property type="match status" value="1"/>
</dbReference>
<dbReference type="EMBL" id="NRRL01000018">
    <property type="protein sequence ID" value="MBK1668195.1"/>
    <property type="molecule type" value="Genomic_DNA"/>
</dbReference>
<dbReference type="Gene3D" id="3.30.450.380">
    <property type="match status" value="1"/>
</dbReference>
<accession>A0ABS1DFL1</accession>
<dbReference type="Proteomes" id="UP001296873">
    <property type="component" value="Unassembled WGS sequence"/>
</dbReference>
<feature type="region of interest" description="Disordered" evidence="2">
    <location>
        <begin position="1"/>
        <end position="24"/>
    </location>
</feature>
<sequence length="444" mass="49108">MRLGRSLPGSSIDKIADEPEVSASSIPADTRDAIFKTVRERLDLDKATRTSREQLAQQLESAISEIANESGHQISEVEQRQLARQLADEMRGIGPLQTLLEDQSITDIMVNGPDSIYVERAGRLVQTRTSFRDEKHLQSVAKRIASRIGRRLDEQSPMVDARLDDGSRVNIVLPPISLRGTLISIRRFPAHAITLDMMTSNQNMSPQMRTFLQAAARGRLNIVISGGTGSGKTTLLNAISQYIDPTERIVTIEDAAELRLQQDHVLPLETRPPSLEGTNEINQRDLVRNALRMRPDRIILGEVRGAEAFDMLQAMNTGHDGSMATLHANAPREALTRIENMLMQAGFELPSRAMRQQIADAVDIVCQVERMNDGMRRITQIDEVTGIEGETISTQTLFKFTYSESMGKVKGGFEVVGTSPRCIEKLKRHGLEAATRAIFSGSGG</sequence>
<dbReference type="InterPro" id="IPR001482">
    <property type="entry name" value="T2SS/T4SS_dom"/>
</dbReference>
<evidence type="ECO:0000313" key="4">
    <source>
        <dbReference type="EMBL" id="MBK1668195.1"/>
    </source>
</evidence>
<dbReference type="PANTHER" id="PTHR30486">
    <property type="entry name" value="TWITCHING MOTILITY PROTEIN PILT"/>
    <property type="match status" value="1"/>
</dbReference>
<dbReference type="Gene3D" id="3.40.50.300">
    <property type="entry name" value="P-loop containing nucleotide triphosphate hydrolases"/>
    <property type="match status" value="1"/>
</dbReference>
<dbReference type="InterPro" id="IPR050921">
    <property type="entry name" value="T4SS_GSP_E_ATPase"/>
</dbReference>
<evidence type="ECO:0000313" key="5">
    <source>
        <dbReference type="Proteomes" id="UP001296873"/>
    </source>
</evidence>
<gene>
    <name evidence="4" type="ORF">CKO28_09110</name>
</gene>
<protein>
    <submittedName>
        <fullName evidence="4">Pilus assembly protein CpaF</fullName>
    </submittedName>
</protein>
<name>A0ABS1DFL1_9PROT</name>
<evidence type="ECO:0000256" key="2">
    <source>
        <dbReference type="SAM" id="MobiDB-lite"/>
    </source>
</evidence>
<feature type="domain" description="Bacterial type II secretion system protein E" evidence="3">
    <location>
        <begin position="92"/>
        <end position="366"/>
    </location>
</feature>
<evidence type="ECO:0000256" key="1">
    <source>
        <dbReference type="ARBA" id="ARBA00006611"/>
    </source>
</evidence>
<evidence type="ECO:0000259" key="3">
    <source>
        <dbReference type="Pfam" id="PF00437"/>
    </source>
</evidence>
<proteinExistence type="inferred from homology"/>
<dbReference type="PANTHER" id="PTHR30486:SF15">
    <property type="entry name" value="TYPE II_IV SECRETION SYSTEM ATPASE"/>
    <property type="match status" value="1"/>
</dbReference>
<dbReference type="CDD" id="cd01130">
    <property type="entry name" value="VirB11-like_ATPase"/>
    <property type="match status" value="1"/>
</dbReference>
<keyword evidence="5" id="KW-1185">Reference proteome</keyword>
<organism evidence="4 5">
    <name type="scientific">Rhodovibrio sodomensis</name>
    <dbReference type="NCBI Taxonomy" id="1088"/>
    <lineage>
        <taxon>Bacteria</taxon>
        <taxon>Pseudomonadati</taxon>
        <taxon>Pseudomonadota</taxon>
        <taxon>Alphaproteobacteria</taxon>
        <taxon>Rhodospirillales</taxon>
        <taxon>Rhodovibrionaceae</taxon>
        <taxon>Rhodovibrio</taxon>
    </lineage>
</organism>